<feature type="domain" description="Replication protein A OB" evidence="3">
    <location>
        <begin position="186"/>
        <end position="272"/>
    </location>
</feature>
<feature type="domain" description="Replication protein A 70 kDa DNA-binding subunit B/D first OB fold" evidence="2">
    <location>
        <begin position="74"/>
        <end position="143"/>
    </location>
</feature>
<evidence type="ECO:0000313" key="5">
    <source>
        <dbReference type="Proteomes" id="UP000824890"/>
    </source>
</evidence>
<dbReference type="InterPro" id="IPR003871">
    <property type="entry name" value="RFA1B/D_OB_1st"/>
</dbReference>
<keyword evidence="5" id="KW-1185">Reference proteome</keyword>
<name>A0ABQ8BM63_BRANA</name>
<dbReference type="PANTHER" id="PTHR47165">
    <property type="entry name" value="OS03G0429900 PROTEIN"/>
    <property type="match status" value="1"/>
</dbReference>
<dbReference type="PANTHER" id="PTHR47165:SF4">
    <property type="entry name" value="OS03G0429900 PROTEIN"/>
    <property type="match status" value="1"/>
</dbReference>
<proteinExistence type="predicted"/>
<evidence type="ECO:0000313" key="4">
    <source>
        <dbReference type="EMBL" id="KAH0905865.1"/>
    </source>
</evidence>
<sequence>MTSPVPVLFITTASPSFFPPSFHLFSFFLTIVAKTLSTGFCFPSIFLEQLFSSYLIHHPLSISAERRLKMPLEYTPLSQLNASQKEWKIRVLVSWVWNYYSKNKPEVVLGMEAILVDEKGERIQASVKQKLIKKFGRDLKEGEGTTHPYKISFIWTTYMKTSEQIPNLSRFNLSPFPDILSQSNVDDVFIDILGEIVGMGEITERKYAGHSTKLLDIQLRDLSETIIECTLWENHAEDVHSYMKNNKTRPVILIGSLMRTKKFNGKISVQNSRFSTKLFLNEEDIDEISEFKKGMVNTDNLAPCTVTQMVKPTSNKVINFSMFKKVRRKLEKTEYG</sequence>
<accession>A0ABQ8BM63</accession>
<dbReference type="SUPFAM" id="SSF50249">
    <property type="entry name" value="Nucleic acid-binding proteins"/>
    <property type="match status" value="2"/>
</dbReference>
<dbReference type="EMBL" id="JAGKQM010000010">
    <property type="protein sequence ID" value="KAH0905865.1"/>
    <property type="molecule type" value="Genomic_DNA"/>
</dbReference>
<dbReference type="Gene3D" id="2.40.50.140">
    <property type="entry name" value="Nucleic acid-binding proteins"/>
    <property type="match status" value="2"/>
</dbReference>
<evidence type="ECO:0000259" key="3">
    <source>
        <dbReference type="Pfam" id="PF16900"/>
    </source>
</evidence>
<evidence type="ECO:0008006" key="6">
    <source>
        <dbReference type="Google" id="ProtNLM"/>
    </source>
</evidence>
<dbReference type="Pfam" id="PF02721">
    <property type="entry name" value="DUF223"/>
    <property type="match status" value="1"/>
</dbReference>
<dbReference type="Pfam" id="PF16900">
    <property type="entry name" value="REPA_OB_2"/>
    <property type="match status" value="1"/>
</dbReference>
<dbReference type="Proteomes" id="UP000824890">
    <property type="component" value="Unassembled WGS sequence"/>
</dbReference>
<evidence type="ECO:0000259" key="2">
    <source>
        <dbReference type="Pfam" id="PF02721"/>
    </source>
</evidence>
<dbReference type="InterPro" id="IPR012340">
    <property type="entry name" value="NA-bd_OB-fold"/>
</dbReference>
<organism evidence="4 5">
    <name type="scientific">Brassica napus</name>
    <name type="common">Rape</name>
    <dbReference type="NCBI Taxonomy" id="3708"/>
    <lineage>
        <taxon>Eukaryota</taxon>
        <taxon>Viridiplantae</taxon>
        <taxon>Streptophyta</taxon>
        <taxon>Embryophyta</taxon>
        <taxon>Tracheophyta</taxon>
        <taxon>Spermatophyta</taxon>
        <taxon>Magnoliopsida</taxon>
        <taxon>eudicotyledons</taxon>
        <taxon>Gunneridae</taxon>
        <taxon>Pentapetalae</taxon>
        <taxon>rosids</taxon>
        <taxon>malvids</taxon>
        <taxon>Brassicales</taxon>
        <taxon>Brassicaceae</taxon>
        <taxon>Brassiceae</taxon>
        <taxon>Brassica</taxon>
    </lineage>
</organism>
<comment type="caution">
    <text evidence="4">The sequence shown here is derived from an EMBL/GenBank/DDBJ whole genome shotgun (WGS) entry which is preliminary data.</text>
</comment>
<dbReference type="InterPro" id="IPR031657">
    <property type="entry name" value="REPA_OB_2"/>
</dbReference>
<dbReference type="CDD" id="cd04480">
    <property type="entry name" value="RPA1_DBD_A_like"/>
    <property type="match status" value="1"/>
</dbReference>
<evidence type="ECO:0000256" key="1">
    <source>
        <dbReference type="ARBA" id="ARBA00023125"/>
    </source>
</evidence>
<reference evidence="4 5" key="1">
    <citation type="submission" date="2021-05" db="EMBL/GenBank/DDBJ databases">
        <title>Genome Assembly of Synthetic Allotetraploid Brassica napus Reveals Homoeologous Exchanges between Subgenomes.</title>
        <authorList>
            <person name="Davis J.T."/>
        </authorList>
    </citation>
    <scope>NUCLEOTIDE SEQUENCE [LARGE SCALE GENOMIC DNA]</scope>
    <source>
        <strain evidence="5">cv. Da-Ae</strain>
        <tissue evidence="4">Seedling</tissue>
    </source>
</reference>
<dbReference type="CDD" id="cd04481">
    <property type="entry name" value="RPA1_DBD_B_like"/>
    <property type="match status" value="1"/>
</dbReference>
<gene>
    <name evidence="4" type="ORF">HID58_037692</name>
</gene>
<keyword evidence="1" id="KW-0238">DNA-binding</keyword>
<protein>
    <recommendedName>
        <fullName evidence="6">Replication protein A OB domain-containing protein</fullName>
    </recommendedName>
</protein>